<dbReference type="CDD" id="cd09917">
    <property type="entry name" value="F-box_SF"/>
    <property type="match status" value="1"/>
</dbReference>
<organism evidence="2 3">
    <name type="scientific">Physocladia obscura</name>
    <dbReference type="NCBI Taxonomy" id="109957"/>
    <lineage>
        <taxon>Eukaryota</taxon>
        <taxon>Fungi</taxon>
        <taxon>Fungi incertae sedis</taxon>
        <taxon>Chytridiomycota</taxon>
        <taxon>Chytridiomycota incertae sedis</taxon>
        <taxon>Chytridiomycetes</taxon>
        <taxon>Chytridiales</taxon>
        <taxon>Chytriomycetaceae</taxon>
        <taxon>Physocladia</taxon>
    </lineage>
</organism>
<dbReference type="AlphaFoldDB" id="A0AAD5TAS7"/>
<keyword evidence="3" id="KW-1185">Reference proteome</keyword>
<dbReference type="PROSITE" id="PS50181">
    <property type="entry name" value="FBOX"/>
    <property type="match status" value="1"/>
</dbReference>
<dbReference type="EMBL" id="JADGJH010000096">
    <property type="protein sequence ID" value="KAJ3138225.1"/>
    <property type="molecule type" value="Genomic_DNA"/>
</dbReference>
<dbReference type="Proteomes" id="UP001211907">
    <property type="component" value="Unassembled WGS sequence"/>
</dbReference>
<gene>
    <name evidence="2" type="ORF">HK100_012769</name>
</gene>
<evidence type="ECO:0000259" key="1">
    <source>
        <dbReference type="PROSITE" id="PS50181"/>
    </source>
</evidence>
<comment type="caution">
    <text evidence="2">The sequence shown here is derived from an EMBL/GenBank/DDBJ whole genome shotgun (WGS) entry which is preliminary data.</text>
</comment>
<evidence type="ECO:0000313" key="2">
    <source>
        <dbReference type="EMBL" id="KAJ3138225.1"/>
    </source>
</evidence>
<proteinExistence type="predicted"/>
<reference evidence="2" key="1">
    <citation type="submission" date="2020-05" db="EMBL/GenBank/DDBJ databases">
        <title>Phylogenomic resolution of chytrid fungi.</title>
        <authorList>
            <person name="Stajich J.E."/>
            <person name="Amses K."/>
            <person name="Simmons R."/>
            <person name="Seto K."/>
            <person name="Myers J."/>
            <person name="Bonds A."/>
            <person name="Quandt C.A."/>
            <person name="Barry K."/>
            <person name="Liu P."/>
            <person name="Grigoriev I."/>
            <person name="Longcore J.E."/>
            <person name="James T.Y."/>
        </authorList>
    </citation>
    <scope>NUCLEOTIDE SEQUENCE</scope>
    <source>
        <strain evidence="2">JEL0513</strain>
    </source>
</reference>
<protein>
    <recommendedName>
        <fullName evidence="1">F-box domain-containing protein</fullName>
    </recommendedName>
</protein>
<dbReference type="SUPFAM" id="SSF81383">
    <property type="entry name" value="F-box domain"/>
    <property type="match status" value="1"/>
</dbReference>
<name>A0AAD5TAS7_9FUNG</name>
<feature type="domain" description="F-box" evidence="1">
    <location>
        <begin position="1"/>
        <end position="46"/>
    </location>
</feature>
<evidence type="ECO:0000313" key="3">
    <source>
        <dbReference type="Proteomes" id="UP001211907"/>
    </source>
</evidence>
<dbReference type="InterPro" id="IPR001810">
    <property type="entry name" value="F-box_dom"/>
</dbReference>
<sequence length="494" mass="55683">MDGIPNELAQQILWLLGSKELLRCSATNRIMRHLVYSVLNNREKALAFESDKLNYAWPAPNPIRLLQSVADPTSTGSSNRFFRPTDADPVYCPVIRAGIDNYCAPQNANQTQTRFCIVDQSSFRQRASTLVFNPTIRQTATLGPVVYYHSPAGQLRIRSIRHPFTSIQCAPSLAFAKPLSGFNFSDWFVFRVGVMGMSFALAKIDKEKNQLDLVHPNPLLGIESEFLPGTIKTLVSGFENSVLVFSATRDGIVKLFFFDLVPYTNVKNTTNNSSTALNDNKNSAFGGLKKRNLQFRVPWISFDNVSLGWMNNGSDISIAFPQGSSFVCFLQTYFGFEISAYEKFLWITMENKGMKLLSVHWSLSRVFSLWAQSNHQFFVAYSDFQNKSAKAQFLEESAAIGITVTTDFSDFVVNMSNDFAFLVVCDDGNNDGLSKTLKVFDVLRGQAYTVEQLLFNMDNQSEEADIFGVWTMNEGLNSEGMIERNWEYIVFDMV</sequence>
<dbReference type="InterPro" id="IPR036047">
    <property type="entry name" value="F-box-like_dom_sf"/>
</dbReference>
<accession>A0AAD5TAS7</accession>